<name>A0AA38RRQ8_9PEZI</name>
<proteinExistence type="predicted"/>
<dbReference type="EMBL" id="JANBVO010000010">
    <property type="protein sequence ID" value="KAJ9149310.1"/>
    <property type="molecule type" value="Genomic_DNA"/>
</dbReference>
<protein>
    <submittedName>
        <fullName evidence="2">Uncharacterized protein</fullName>
    </submittedName>
</protein>
<reference evidence="2" key="1">
    <citation type="submission" date="2022-07" db="EMBL/GenBank/DDBJ databases">
        <title>Fungi with potential for degradation of polypropylene.</title>
        <authorList>
            <person name="Gostincar C."/>
        </authorList>
    </citation>
    <scope>NUCLEOTIDE SEQUENCE</scope>
    <source>
        <strain evidence="2">EXF-13308</strain>
    </source>
</reference>
<gene>
    <name evidence="2" type="ORF">NKR23_g4244</name>
</gene>
<dbReference type="Proteomes" id="UP001174694">
    <property type="component" value="Unassembled WGS sequence"/>
</dbReference>
<evidence type="ECO:0000313" key="2">
    <source>
        <dbReference type="EMBL" id="KAJ9149310.1"/>
    </source>
</evidence>
<dbReference type="AlphaFoldDB" id="A0AA38RRQ8"/>
<organism evidence="2 3">
    <name type="scientific">Pleurostoma richardsiae</name>
    <dbReference type="NCBI Taxonomy" id="41990"/>
    <lineage>
        <taxon>Eukaryota</taxon>
        <taxon>Fungi</taxon>
        <taxon>Dikarya</taxon>
        <taxon>Ascomycota</taxon>
        <taxon>Pezizomycotina</taxon>
        <taxon>Sordariomycetes</taxon>
        <taxon>Sordariomycetidae</taxon>
        <taxon>Calosphaeriales</taxon>
        <taxon>Pleurostomataceae</taxon>
        <taxon>Pleurostoma</taxon>
    </lineage>
</organism>
<keyword evidence="3" id="KW-1185">Reference proteome</keyword>
<accession>A0AA38RRQ8</accession>
<evidence type="ECO:0000313" key="3">
    <source>
        <dbReference type="Proteomes" id="UP001174694"/>
    </source>
</evidence>
<sequence>MCLTTYRHRRCHVCWAALGTRFVGQDLCHAARTSATGCFGSCGKVSSISSLEPGEVMCSDCKVPKEEEELGCESPGDTEGGPDTKNSEAPPEDAVLITKKVEITRE</sequence>
<comment type="caution">
    <text evidence="2">The sequence shown here is derived from an EMBL/GenBank/DDBJ whole genome shotgun (WGS) entry which is preliminary data.</text>
</comment>
<evidence type="ECO:0000256" key="1">
    <source>
        <dbReference type="SAM" id="MobiDB-lite"/>
    </source>
</evidence>
<feature type="region of interest" description="Disordered" evidence="1">
    <location>
        <begin position="69"/>
        <end position="106"/>
    </location>
</feature>